<protein>
    <submittedName>
        <fullName evidence="2">Uncharacterized protein</fullName>
    </submittedName>
</protein>
<dbReference type="OrthoDB" id="2643026at2"/>
<feature type="region of interest" description="Disordered" evidence="1">
    <location>
        <begin position="1"/>
        <end position="70"/>
    </location>
</feature>
<sequence length="70" mass="8290">MEVSVMTKQDPQELLKQKHEQDEHKRQFTNFSRNVSGHGEMEAGQEFSQDHVTDDQNRMKSVENRRAYPN</sequence>
<evidence type="ECO:0000313" key="2">
    <source>
        <dbReference type="EMBL" id="KAA8783633.1"/>
    </source>
</evidence>
<dbReference type="AlphaFoldDB" id="A0A5M9WQ24"/>
<accession>A0A5M9WQ24</accession>
<proteinExistence type="predicted"/>
<comment type="caution">
    <text evidence="2">The sequence shown here is derived from an EMBL/GenBank/DDBJ whole genome shotgun (WGS) entry which is preliminary data.</text>
</comment>
<evidence type="ECO:0000256" key="1">
    <source>
        <dbReference type="SAM" id="MobiDB-lite"/>
    </source>
</evidence>
<dbReference type="EMBL" id="RIAS01000003">
    <property type="protein sequence ID" value="KAA8783633.1"/>
    <property type="molecule type" value="Genomic_DNA"/>
</dbReference>
<evidence type="ECO:0000313" key="3">
    <source>
        <dbReference type="Proteomes" id="UP000323664"/>
    </source>
</evidence>
<reference evidence="2 3" key="1">
    <citation type="journal article" date="2019" name="J. Ind. Microbiol. Biotechnol.">
        <title>Paenibacillus amylolyticus 27C64 has a diverse set of carbohydrate-active enzymes and complete pectin deconstruction system.</title>
        <authorList>
            <person name="Keggi C."/>
            <person name="Doran-Peterson J."/>
        </authorList>
    </citation>
    <scope>NUCLEOTIDE SEQUENCE [LARGE SCALE GENOMIC DNA]</scope>
    <source>
        <strain evidence="2 3">27C64</strain>
    </source>
</reference>
<name>A0A5M9WQ24_PAEAM</name>
<organism evidence="2 3">
    <name type="scientific">Paenibacillus amylolyticus</name>
    <dbReference type="NCBI Taxonomy" id="1451"/>
    <lineage>
        <taxon>Bacteria</taxon>
        <taxon>Bacillati</taxon>
        <taxon>Bacillota</taxon>
        <taxon>Bacilli</taxon>
        <taxon>Bacillales</taxon>
        <taxon>Paenibacillaceae</taxon>
        <taxon>Paenibacillus</taxon>
    </lineage>
</organism>
<gene>
    <name evidence="2" type="ORF">EC604_07210</name>
</gene>
<feature type="compositionally biased region" description="Basic and acidic residues" evidence="1">
    <location>
        <begin position="10"/>
        <end position="26"/>
    </location>
</feature>
<feature type="compositionally biased region" description="Basic and acidic residues" evidence="1">
    <location>
        <begin position="48"/>
        <end position="70"/>
    </location>
</feature>
<dbReference type="Proteomes" id="UP000323664">
    <property type="component" value="Unassembled WGS sequence"/>
</dbReference>